<evidence type="ECO:0000313" key="8">
    <source>
        <dbReference type="Proteomes" id="UP000184330"/>
    </source>
</evidence>
<dbReference type="InterPro" id="IPR036661">
    <property type="entry name" value="Luciferase-like_sf"/>
</dbReference>
<gene>
    <name evidence="7" type="ORF">PAC_15731</name>
</gene>
<organism evidence="7 8">
    <name type="scientific">Phialocephala subalpina</name>
    <dbReference type="NCBI Taxonomy" id="576137"/>
    <lineage>
        <taxon>Eukaryota</taxon>
        <taxon>Fungi</taxon>
        <taxon>Dikarya</taxon>
        <taxon>Ascomycota</taxon>
        <taxon>Pezizomycotina</taxon>
        <taxon>Leotiomycetes</taxon>
        <taxon>Helotiales</taxon>
        <taxon>Mollisiaceae</taxon>
        <taxon>Phialocephala</taxon>
        <taxon>Phialocephala fortinii species complex</taxon>
    </lineage>
</organism>
<reference evidence="7 8" key="1">
    <citation type="submission" date="2016-03" db="EMBL/GenBank/DDBJ databases">
        <authorList>
            <person name="Ploux O."/>
        </authorList>
    </citation>
    <scope>NUCLEOTIDE SEQUENCE [LARGE SCALE GENOMIC DNA]</scope>
    <source>
        <strain evidence="7 8">UAMH 11012</strain>
    </source>
</reference>
<dbReference type="AlphaFoldDB" id="A0A1L7XL94"/>
<dbReference type="PANTHER" id="PTHR42847:SF4">
    <property type="entry name" value="ALKANESULFONATE MONOOXYGENASE-RELATED"/>
    <property type="match status" value="1"/>
</dbReference>
<keyword evidence="2" id="KW-0288">FMN</keyword>
<dbReference type="STRING" id="576137.A0A1L7XL94"/>
<dbReference type="GO" id="GO:0016705">
    <property type="term" value="F:oxidoreductase activity, acting on paired donors, with incorporation or reduction of molecular oxygen"/>
    <property type="evidence" value="ECO:0007669"/>
    <property type="project" value="InterPro"/>
</dbReference>
<feature type="region of interest" description="Disordered" evidence="5">
    <location>
        <begin position="396"/>
        <end position="423"/>
    </location>
</feature>
<feature type="domain" description="Luciferase-like" evidence="6">
    <location>
        <begin position="49"/>
        <end position="362"/>
    </location>
</feature>
<accession>A0A1L7XL94</accession>
<evidence type="ECO:0000256" key="2">
    <source>
        <dbReference type="ARBA" id="ARBA00022643"/>
    </source>
</evidence>
<keyword evidence="8" id="KW-1185">Reference proteome</keyword>
<sequence>MATKSVRPDGPALKGPFDFPDSPLSRVAHQPLLLGVFLNLQDINVSSYPTSNSWTFDYNADIVRQAETLGFELAFSRTQWLPKGGYDGEASLDAFVALGAMAAVTKDIILISTMHVLYGPLHPLHIAKYGATLDHIAKGRWGINIVTGHRAIEHEMFGWQRIEHDKRYDMAGELFDVVNSLWGETENISYEGKASPWKLENAWITPKPTYGRPVLVNATGSPAGIEFAVKYSDIIFITSPGGAHIDSALETLPDHIATIKAAAKAKGRTIKTLINPIIVSRDTPEEAEAYAKAIFDGKPKQDTKQTFSNTSAKAYESDAHAWRGRKDAKHKQGLNIGGNIEIIGSPEQVVEQLAALHKVGIDGVQLCFYDFKEDLDYFGRKILPLLEEAGLRTLVKPQPDVPTPKRHGEDGTSNGPRKIRKRG</sequence>
<evidence type="ECO:0000256" key="3">
    <source>
        <dbReference type="ARBA" id="ARBA00023002"/>
    </source>
</evidence>
<dbReference type="CDD" id="cd01094">
    <property type="entry name" value="Alkanesulfonate_monoxygenase"/>
    <property type="match status" value="1"/>
</dbReference>
<evidence type="ECO:0000259" key="6">
    <source>
        <dbReference type="Pfam" id="PF00296"/>
    </source>
</evidence>
<dbReference type="SUPFAM" id="SSF51679">
    <property type="entry name" value="Bacterial luciferase-like"/>
    <property type="match status" value="1"/>
</dbReference>
<keyword evidence="1" id="KW-0285">Flavoprotein</keyword>
<protein>
    <recommendedName>
        <fullName evidence="6">Luciferase-like domain-containing protein</fullName>
    </recommendedName>
</protein>
<keyword evidence="4" id="KW-0503">Monooxygenase</keyword>
<dbReference type="InterPro" id="IPR011251">
    <property type="entry name" value="Luciferase-like_dom"/>
</dbReference>
<dbReference type="EMBL" id="FJOG01000033">
    <property type="protein sequence ID" value="CZR65831.1"/>
    <property type="molecule type" value="Genomic_DNA"/>
</dbReference>
<dbReference type="OrthoDB" id="2558704at2759"/>
<dbReference type="Gene3D" id="3.20.20.30">
    <property type="entry name" value="Luciferase-like domain"/>
    <property type="match status" value="1"/>
</dbReference>
<evidence type="ECO:0000313" key="7">
    <source>
        <dbReference type="EMBL" id="CZR65831.1"/>
    </source>
</evidence>
<dbReference type="Pfam" id="PF00296">
    <property type="entry name" value="Bac_luciferase"/>
    <property type="match status" value="1"/>
</dbReference>
<proteinExistence type="predicted"/>
<keyword evidence="3" id="KW-0560">Oxidoreductase</keyword>
<dbReference type="InterPro" id="IPR050172">
    <property type="entry name" value="SsuD_RutA_monooxygenase"/>
</dbReference>
<dbReference type="PANTHER" id="PTHR42847">
    <property type="entry name" value="ALKANESULFONATE MONOOXYGENASE"/>
    <property type="match status" value="1"/>
</dbReference>
<evidence type="ECO:0000256" key="5">
    <source>
        <dbReference type="SAM" id="MobiDB-lite"/>
    </source>
</evidence>
<name>A0A1L7XL94_9HELO</name>
<dbReference type="Proteomes" id="UP000184330">
    <property type="component" value="Unassembled WGS sequence"/>
</dbReference>
<evidence type="ECO:0000256" key="4">
    <source>
        <dbReference type="ARBA" id="ARBA00023033"/>
    </source>
</evidence>
<evidence type="ECO:0000256" key="1">
    <source>
        <dbReference type="ARBA" id="ARBA00022630"/>
    </source>
</evidence>
<dbReference type="GO" id="GO:0004497">
    <property type="term" value="F:monooxygenase activity"/>
    <property type="evidence" value="ECO:0007669"/>
    <property type="project" value="UniProtKB-KW"/>
</dbReference>